<name>A0ABR3TND4_9PEZI</name>
<accession>A0ABR3TND4</accession>
<keyword evidence="3" id="KW-1185">Reference proteome</keyword>
<comment type="caution">
    <text evidence="2">The sequence shown here is derived from an EMBL/GenBank/DDBJ whole genome shotgun (WGS) entry which is preliminary data.</text>
</comment>
<evidence type="ECO:0000313" key="3">
    <source>
        <dbReference type="Proteomes" id="UP001521184"/>
    </source>
</evidence>
<feature type="compositionally biased region" description="Polar residues" evidence="1">
    <location>
        <begin position="1"/>
        <end position="15"/>
    </location>
</feature>
<sequence length="189" mass="22039">MAEHASSSSGDNPVNTEDMPRVPARCHVPRKRRPFPYKFYVQRGALRIYIAQLDVLLNVADRQPRLRSLASFVRGLTYYNQPVDYLDITHTLVISSIEALYRSCSKDHPEIFDKPDWGDGLTWDIEKTTTPLWSDPYRYGRPSCKMLKLGEAWKPDGLIPELVQPRADEVHIVDREWFYRNKKNYDPTI</sequence>
<evidence type="ECO:0000313" key="2">
    <source>
        <dbReference type="EMBL" id="KAL1640910.1"/>
    </source>
</evidence>
<reference evidence="2 3" key="1">
    <citation type="journal article" date="2023" name="Plant Dis.">
        <title>First Report of Diplodia intermedia Causing Canker and Dieback Diseases on Apple Trees in Canada.</title>
        <authorList>
            <person name="Ellouze W."/>
            <person name="Ilyukhin E."/>
            <person name="Sulman M."/>
            <person name="Ali S."/>
        </authorList>
    </citation>
    <scope>NUCLEOTIDE SEQUENCE [LARGE SCALE GENOMIC DNA]</scope>
    <source>
        <strain evidence="2 3">M45-28</strain>
    </source>
</reference>
<protein>
    <submittedName>
        <fullName evidence="2">Uncharacterized protein</fullName>
    </submittedName>
</protein>
<evidence type="ECO:0000256" key="1">
    <source>
        <dbReference type="SAM" id="MobiDB-lite"/>
    </source>
</evidence>
<organism evidence="2 3">
    <name type="scientific">Diplodia intermedia</name>
    <dbReference type="NCBI Taxonomy" id="856260"/>
    <lineage>
        <taxon>Eukaryota</taxon>
        <taxon>Fungi</taxon>
        <taxon>Dikarya</taxon>
        <taxon>Ascomycota</taxon>
        <taxon>Pezizomycotina</taxon>
        <taxon>Dothideomycetes</taxon>
        <taxon>Dothideomycetes incertae sedis</taxon>
        <taxon>Botryosphaeriales</taxon>
        <taxon>Botryosphaeriaceae</taxon>
        <taxon>Diplodia</taxon>
    </lineage>
</organism>
<feature type="region of interest" description="Disordered" evidence="1">
    <location>
        <begin position="1"/>
        <end position="23"/>
    </location>
</feature>
<dbReference type="EMBL" id="JAKEKT020000045">
    <property type="protein sequence ID" value="KAL1640910.1"/>
    <property type="molecule type" value="Genomic_DNA"/>
</dbReference>
<dbReference type="Proteomes" id="UP001521184">
    <property type="component" value="Unassembled WGS sequence"/>
</dbReference>
<gene>
    <name evidence="2" type="ORF">SLS58_006526</name>
</gene>
<proteinExistence type="predicted"/>